<sequence>MPRTCLSIRNIKSGRTLNPLDTPIAPGEPLPHRKVIRNWIAPLADRSTLFALSLVVLDFALYGLALAGIILFDNLAVKILLGMVMGFIIGRLFILGHDACHQAFTDNRRLNRWVGRLLFLPSLTTYSLWETGHNTVHHGYSNLKGFDFVWCPKTPEEYRALSPAARALERIYRSGWGPWLYYLIEIWWKKMYFPNARQMPTRRRIFTLDSLMVTAGGIVWIAGLIWAASATGQSVWLLLLTGFVIPFIFWNGMIGMVIYIQHTHPEIEWYENKAEWAACQPFVSTTVHLTFKYFGRRLLHNIMVHTAHHVDMSVPLYRLPEAQHKLETMLPGRIVVQMFSWRWYFQCARYCKLYDFTNKQWLDFKGRPQPAFPNVNH</sequence>
<evidence type="ECO:0000256" key="1">
    <source>
        <dbReference type="SAM" id="Phobius"/>
    </source>
</evidence>
<evidence type="ECO:0000313" key="3">
    <source>
        <dbReference type="EMBL" id="PWF24052.1"/>
    </source>
</evidence>
<dbReference type="PANTHER" id="PTHR32100">
    <property type="entry name" value="OMEGA-6 FATTY ACID DESATURASE, CHLOROPLASTIC"/>
    <property type="match status" value="1"/>
</dbReference>
<proteinExistence type="predicted"/>
<dbReference type="CDD" id="cd03507">
    <property type="entry name" value="Delta12-FADS-like"/>
    <property type="match status" value="1"/>
</dbReference>
<keyword evidence="1" id="KW-1133">Transmembrane helix</keyword>
<reference evidence="4" key="1">
    <citation type="submission" date="2018-05" db="EMBL/GenBank/DDBJ databases">
        <authorList>
            <person name="Li Y."/>
        </authorList>
    </citation>
    <scope>NUCLEOTIDE SEQUENCE [LARGE SCALE GENOMIC DNA]</scope>
    <source>
        <strain evidence="4">3d-2-2</strain>
    </source>
</reference>
<protein>
    <submittedName>
        <fullName evidence="3">Fatty acid desaturase</fullName>
    </submittedName>
</protein>
<comment type="caution">
    <text evidence="3">The sequence shown here is derived from an EMBL/GenBank/DDBJ whole genome shotgun (WGS) entry which is preliminary data.</text>
</comment>
<dbReference type="GO" id="GO:0016491">
    <property type="term" value="F:oxidoreductase activity"/>
    <property type="evidence" value="ECO:0007669"/>
    <property type="project" value="InterPro"/>
</dbReference>
<dbReference type="Proteomes" id="UP000245212">
    <property type="component" value="Unassembled WGS sequence"/>
</dbReference>
<name>A0A2V1JYR6_9BURK</name>
<dbReference type="InterPro" id="IPR012171">
    <property type="entry name" value="Fatty_acid_desaturase"/>
</dbReference>
<feature type="domain" description="Fatty acid desaturase" evidence="2">
    <location>
        <begin position="80"/>
        <end position="333"/>
    </location>
</feature>
<feature type="transmembrane region" description="Helical" evidence="1">
    <location>
        <begin position="205"/>
        <end position="229"/>
    </location>
</feature>
<keyword evidence="1" id="KW-0812">Transmembrane</keyword>
<evidence type="ECO:0000259" key="2">
    <source>
        <dbReference type="Pfam" id="PF00487"/>
    </source>
</evidence>
<feature type="transmembrane region" description="Helical" evidence="1">
    <location>
        <begin position="75"/>
        <end position="94"/>
    </location>
</feature>
<dbReference type="GO" id="GO:0006629">
    <property type="term" value="P:lipid metabolic process"/>
    <property type="evidence" value="ECO:0007669"/>
    <property type="project" value="InterPro"/>
</dbReference>
<gene>
    <name evidence="3" type="ORF">DD235_06965</name>
</gene>
<dbReference type="AlphaFoldDB" id="A0A2V1JYR6"/>
<organism evidence="3 4">
    <name type="scientific">Corticimicrobacter populi</name>
    <dbReference type="NCBI Taxonomy" id="2175229"/>
    <lineage>
        <taxon>Bacteria</taxon>
        <taxon>Pseudomonadati</taxon>
        <taxon>Pseudomonadota</taxon>
        <taxon>Betaproteobacteria</taxon>
        <taxon>Burkholderiales</taxon>
        <taxon>Alcaligenaceae</taxon>
        <taxon>Corticimicrobacter</taxon>
    </lineage>
</organism>
<accession>A0A2V1JYR6</accession>
<dbReference type="EMBL" id="QETA01000002">
    <property type="protein sequence ID" value="PWF24052.1"/>
    <property type="molecule type" value="Genomic_DNA"/>
</dbReference>
<dbReference type="InterPro" id="IPR005804">
    <property type="entry name" value="FA_desaturase_dom"/>
</dbReference>
<keyword evidence="1" id="KW-0472">Membrane</keyword>
<keyword evidence="4" id="KW-1185">Reference proteome</keyword>
<dbReference type="Pfam" id="PF00487">
    <property type="entry name" value="FA_desaturase"/>
    <property type="match status" value="1"/>
</dbReference>
<evidence type="ECO:0000313" key="4">
    <source>
        <dbReference type="Proteomes" id="UP000245212"/>
    </source>
</evidence>
<feature type="transmembrane region" description="Helical" evidence="1">
    <location>
        <begin position="235"/>
        <end position="260"/>
    </location>
</feature>
<feature type="transmembrane region" description="Helical" evidence="1">
    <location>
        <begin position="49"/>
        <end position="69"/>
    </location>
</feature>